<dbReference type="Proteomes" id="UP000317648">
    <property type="component" value="Chromosome"/>
</dbReference>
<keyword evidence="4 6" id="KW-1133">Transmembrane helix</keyword>
<evidence type="ECO:0000256" key="5">
    <source>
        <dbReference type="ARBA" id="ARBA00023136"/>
    </source>
</evidence>
<organism evidence="7 8">
    <name type="scientific">Lignipirellula cremea</name>
    <dbReference type="NCBI Taxonomy" id="2528010"/>
    <lineage>
        <taxon>Bacteria</taxon>
        <taxon>Pseudomonadati</taxon>
        <taxon>Planctomycetota</taxon>
        <taxon>Planctomycetia</taxon>
        <taxon>Pirellulales</taxon>
        <taxon>Pirellulaceae</taxon>
        <taxon>Lignipirellula</taxon>
    </lineage>
</organism>
<keyword evidence="3 6" id="KW-0812">Transmembrane</keyword>
<proteinExistence type="inferred from homology"/>
<keyword evidence="8" id="KW-1185">Reference proteome</keyword>
<name>A0A518DKM9_9BACT</name>
<evidence type="ECO:0000256" key="2">
    <source>
        <dbReference type="ARBA" id="ARBA00007524"/>
    </source>
</evidence>
<dbReference type="InterPro" id="IPR038330">
    <property type="entry name" value="TspO/MBR-related_sf"/>
</dbReference>
<keyword evidence="5 6" id="KW-0472">Membrane</keyword>
<dbReference type="KEGG" id="lcre:Pla8534_01390"/>
<dbReference type="Pfam" id="PF03073">
    <property type="entry name" value="TspO_MBR"/>
    <property type="match status" value="1"/>
</dbReference>
<dbReference type="EMBL" id="CP036433">
    <property type="protein sequence ID" value="QDU92392.1"/>
    <property type="molecule type" value="Genomic_DNA"/>
</dbReference>
<dbReference type="GO" id="GO:0016020">
    <property type="term" value="C:membrane"/>
    <property type="evidence" value="ECO:0007669"/>
    <property type="project" value="UniProtKB-SubCell"/>
</dbReference>
<dbReference type="InterPro" id="IPR004307">
    <property type="entry name" value="TspO_MBR"/>
</dbReference>
<comment type="subcellular location">
    <subcellularLocation>
        <location evidence="1">Membrane</location>
        <topology evidence="1">Multi-pass membrane protein</topology>
    </subcellularLocation>
</comment>
<evidence type="ECO:0000256" key="1">
    <source>
        <dbReference type="ARBA" id="ARBA00004141"/>
    </source>
</evidence>
<evidence type="ECO:0000256" key="3">
    <source>
        <dbReference type="ARBA" id="ARBA00022692"/>
    </source>
</evidence>
<evidence type="ECO:0000313" key="8">
    <source>
        <dbReference type="Proteomes" id="UP000317648"/>
    </source>
</evidence>
<dbReference type="AlphaFoldDB" id="A0A518DKM9"/>
<evidence type="ECO:0000256" key="4">
    <source>
        <dbReference type="ARBA" id="ARBA00022989"/>
    </source>
</evidence>
<dbReference type="Gene3D" id="1.20.1260.100">
    <property type="entry name" value="TspO/MBR protein"/>
    <property type="match status" value="1"/>
</dbReference>
<feature type="transmembrane region" description="Helical" evidence="6">
    <location>
        <begin position="6"/>
        <end position="26"/>
    </location>
</feature>
<protein>
    <submittedName>
        <fullName evidence="7">Uncharacterized protein</fullName>
    </submittedName>
</protein>
<reference evidence="7 8" key="1">
    <citation type="submission" date="2019-02" db="EMBL/GenBank/DDBJ databases">
        <title>Deep-cultivation of Planctomycetes and their phenomic and genomic characterization uncovers novel biology.</title>
        <authorList>
            <person name="Wiegand S."/>
            <person name="Jogler M."/>
            <person name="Boedeker C."/>
            <person name="Pinto D."/>
            <person name="Vollmers J."/>
            <person name="Rivas-Marin E."/>
            <person name="Kohn T."/>
            <person name="Peeters S.H."/>
            <person name="Heuer A."/>
            <person name="Rast P."/>
            <person name="Oberbeckmann S."/>
            <person name="Bunk B."/>
            <person name="Jeske O."/>
            <person name="Meyerdierks A."/>
            <person name="Storesund J.E."/>
            <person name="Kallscheuer N."/>
            <person name="Luecker S."/>
            <person name="Lage O.M."/>
            <person name="Pohl T."/>
            <person name="Merkel B.J."/>
            <person name="Hornburger P."/>
            <person name="Mueller R.-W."/>
            <person name="Bruemmer F."/>
            <person name="Labrenz M."/>
            <person name="Spormann A.M."/>
            <person name="Op den Camp H."/>
            <person name="Overmann J."/>
            <person name="Amann R."/>
            <person name="Jetten M.S.M."/>
            <person name="Mascher T."/>
            <person name="Medema M.H."/>
            <person name="Devos D.P."/>
            <person name="Kaster A.-K."/>
            <person name="Ovreas L."/>
            <person name="Rohde M."/>
            <person name="Galperin M.Y."/>
            <person name="Jogler C."/>
        </authorList>
    </citation>
    <scope>NUCLEOTIDE SEQUENCE [LARGE SCALE GENOMIC DNA]</scope>
    <source>
        <strain evidence="7 8">Pla85_3_4</strain>
    </source>
</reference>
<accession>A0A518DKM9</accession>
<gene>
    <name evidence="7" type="ORF">Pla8534_01390</name>
</gene>
<evidence type="ECO:0000313" key="7">
    <source>
        <dbReference type="EMBL" id="QDU92392.1"/>
    </source>
</evidence>
<dbReference type="OrthoDB" id="9795496at2"/>
<evidence type="ECO:0000256" key="6">
    <source>
        <dbReference type="SAM" id="Phobius"/>
    </source>
</evidence>
<sequence>MNQTDWWFAEILILWLAIVATTVAFFSRSKVAGGLILPCSELGQLKACLASLSGV</sequence>
<comment type="similarity">
    <text evidence="2">Belongs to the TspO/BZRP family.</text>
</comment>